<keyword evidence="7 14" id="KW-0812">Transmembrane</keyword>
<accession>J3VR45</accession>
<dbReference type="GO" id="GO:0004129">
    <property type="term" value="F:cytochrome-c oxidase activity"/>
    <property type="evidence" value="ECO:0007669"/>
    <property type="project" value="InterPro"/>
</dbReference>
<feature type="transmembrane region" description="Helical" evidence="15">
    <location>
        <begin position="14"/>
        <end position="35"/>
    </location>
</feature>
<evidence type="ECO:0000256" key="13">
    <source>
        <dbReference type="ARBA" id="ARBA00023136"/>
    </source>
</evidence>
<keyword evidence="3 14" id="KW-0813">Transport</keyword>
<dbReference type="InterPro" id="IPR023615">
    <property type="entry name" value="Cyt_c_Oxase_su1_BS"/>
</dbReference>
<evidence type="ECO:0000313" key="17">
    <source>
        <dbReference type="EMBL" id="AFP84396.1"/>
    </source>
</evidence>
<feature type="transmembrane region" description="Helical" evidence="15">
    <location>
        <begin position="341"/>
        <end position="363"/>
    </location>
</feature>
<evidence type="ECO:0000256" key="9">
    <source>
        <dbReference type="ARBA" id="ARBA00022982"/>
    </source>
</evidence>
<evidence type="ECO:0000256" key="10">
    <source>
        <dbReference type="ARBA" id="ARBA00022989"/>
    </source>
</evidence>
<dbReference type="AlphaFoldDB" id="J3VR45"/>
<evidence type="ECO:0000256" key="7">
    <source>
        <dbReference type="ARBA" id="ARBA00022692"/>
    </source>
</evidence>
<dbReference type="Pfam" id="PF00115">
    <property type="entry name" value="COX1"/>
    <property type="match status" value="1"/>
</dbReference>
<dbReference type="PROSITE" id="PS50855">
    <property type="entry name" value="COX1"/>
    <property type="match status" value="1"/>
</dbReference>
<evidence type="ECO:0000256" key="4">
    <source>
        <dbReference type="ARBA" id="ARBA00022475"/>
    </source>
</evidence>
<feature type="transmembrane region" description="Helical" evidence="15">
    <location>
        <begin position="305"/>
        <end position="329"/>
    </location>
</feature>
<gene>
    <name evidence="17" type="primary">cyoB</name>
    <name evidence="17" type="ORF">A357_0200</name>
</gene>
<dbReference type="PANTHER" id="PTHR10422:SF35">
    <property type="entry name" value="CYTOCHROME BO(3) UBIQUINOL OXIDASE SUBUNIT 1"/>
    <property type="match status" value="1"/>
</dbReference>
<dbReference type="GO" id="GO:0009486">
    <property type="term" value="F:cytochrome bo3 ubiquinol oxidase activity"/>
    <property type="evidence" value="ECO:0007669"/>
    <property type="project" value="TreeGrafter"/>
</dbReference>
<dbReference type="Proteomes" id="UP000003935">
    <property type="component" value="Chromosome"/>
</dbReference>
<keyword evidence="10 15" id="KW-1133">Transmembrane helix</keyword>
<evidence type="ECO:0000256" key="5">
    <source>
        <dbReference type="ARBA" id="ARBA00022617"/>
    </source>
</evidence>
<dbReference type="PATRIC" id="fig|1202540.3.peg.167"/>
<dbReference type="HOGENOM" id="CLU_011899_7_1_6"/>
<dbReference type="EMBL" id="CP003545">
    <property type="protein sequence ID" value="AFP84396.1"/>
    <property type="molecule type" value="Genomic_DNA"/>
</dbReference>
<dbReference type="RefSeq" id="WP_014887695.1">
    <property type="nucleotide sequence ID" value="NC_018418.1"/>
</dbReference>
<feature type="transmembrane region" description="Helical" evidence="15">
    <location>
        <begin position="410"/>
        <end position="435"/>
    </location>
</feature>
<name>J3VR45_CARRU</name>
<evidence type="ECO:0000256" key="6">
    <source>
        <dbReference type="ARBA" id="ARBA00022660"/>
    </source>
</evidence>
<dbReference type="PROSITE" id="PS00077">
    <property type="entry name" value="COX1_CUB"/>
    <property type="match status" value="1"/>
</dbReference>
<feature type="transmembrane region" description="Helical" evidence="15">
    <location>
        <begin position="222"/>
        <end position="249"/>
    </location>
</feature>
<feature type="transmembrane region" description="Helical" evidence="15">
    <location>
        <begin position="589"/>
        <end position="606"/>
    </location>
</feature>
<evidence type="ECO:0000259" key="16">
    <source>
        <dbReference type="PROSITE" id="PS50855"/>
    </source>
</evidence>
<dbReference type="Gene3D" id="1.20.210.10">
    <property type="entry name" value="Cytochrome c oxidase-like, subunit I domain"/>
    <property type="match status" value="1"/>
</dbReference>
<feature type="transmembrane region" description="Helical" evidence="15">
    <location>
        <begin position="489"/>
        <end position="514"/>
    </location>
</feature>
<feature type="transmembrane region" description="Helical" evidence="15">
    <location>
        <begin position="375"/>
        <end position="398"/>
    </location>
</feature>
<dbReference type="InterPro" id="IPR023616">
    <property type="entry name" value="Cyt_c_oxase-like_su1_dom"/>
</dbReference>
<dbReference type="GO" id="GO:0009060">
    <property type="term" value="P:aerobic respiration"/>
    <property type="evidence" value="ECO:0007669"/>
    <property type="project" value="InterPro"/>
</dbReference>
<evidence type="ECO:0000313" key="18">
    <source>
        <dbReference type="Proteomes" id="UP000003935"/>
    </source>
</evidence>
<feature type="transmembrane region" description="Helical" evidence="15">
    <location>
        <begin position="447"/>
        <end position="469"/>
    </location>
</feature>
<evidence type="ECO:0000256" key="3">
    <source>
        <dbReference type="ARBA" id="ARBA00022448"/>
    </source>
</evidence>
<keyword evidence="11" id="KW-0408">Iron</keyword>
<dbReference type="PANTHER" id="PTHR10422">
    <property type="entry name" value="CYTOCHROME C OXIDASE SUBUNIT 1"/>
    <property type="match status" value="1"/>
</dbReference>
<dbReference type="GO" id="GO:0020037">
    <property type="term" value="F:heme binding"/>
    <property type="evidence" value="ECO:0007669"/>
    <property type="project" value="InterPro"/>
</dbReference>
<keyword evidence="8" id="KW-0479">Metal-binding</keyword>
<feature type="transmembrane region" description="Helical" evidence="15">
    <location>
        <begin position="566"/>
        <end position="583"/>
    </location>
</feature>
<sequence length="607" mass="71989">MININWNIFPINEFILTVLFLLILITIIIILPFKIEFFKKIKNYSTTFNHKKIGKIYLFLSFLMMFRGLTDAILIRLQQILCYKHKGFLSDHHYCQIFTAHGDIMIFFVAMPMLIGIMNIIIPLQIGSKDVAFPSLNLLSFWLTFFSTLLINISLIVGEFAKTGWLGYPPLSEKTFSPWVGVDYWDWSIQISGIGTIISSINFITTILKLRKKNLFFNKLSIFIWTCLCSNILILISFPILTVLLFQIFLDRNLNTHFYSSFYGGQQMLYINLIWAWGHPEVYILILPSFGIFSEIISYICIKNVFSYISLIYATISITVLSFLVWLHHFFTMGSGYLSNIFFSISTMIIAIPTGVKIFNWIFTILFSNYKKNILFFWFLSFILIFSIGGFSGIILSIPNLDFIFHNSMFLIAHFHSVIIGGVLFGYLSGLNLWYNLIYNNCELNNIFNFNILFWLIGVILTFFPFYLLGYCGMIRRINIYYNIKWEKLLFISFFGSILILIAIIFQLISFMFFKNKKNINCERKIFRSSEFLYFNNFLINNYNEFYYKKKYIENIFYITSHNKSYNPFLISLFFFFTSFFLIWKKIFYFKFFFLILIIYIIMYFYE</sequence>
<dbReference type="GO" id="GO:0046872">
    <property type="term" value="F:metal ion binding"/>
    <property type="evidence" value="ECO:0007669"/>
    <property type="project" value="UniProtKB-KW"/>
</dbReference>
<dbReference type="InterPro" id="IPR000883">
    <property type="entry name" value="Cyt_C_Oxase_1"/>
</dbReference>
<dbReference type="InterPro" id="IPR036927">
    <property type="entry name" value="Cyt_c_oxase-like_su1_sf"/>
</dbReference>
<evidence type="ECO:0000256" key="12">
    <source>
        <dbReference type="ARBA" id="ARBA00023008"/>
    </source>
</evidence>
<keyword evidence="5 14" id="KW-0349">Heme</keyword>
<dbReference type="OrthoDB" id="9803294at2"/>
<comment type="similarity">
    <text evidence="2 14">Belongs to the heme-copper respiratory oxidase family.</text>
</comment>
<keyword evidence="12" id="KW-0186">Copper</keyword>
<keyword evidence="6 14" id="KW-0679">Respiratory chain</keyword>
<dbReference type="KEGG" id="crv:A357_0200"/>
<evidence type="ECO:0000256" key="14">
    <source>
        <dbReference type="RuleBase" id="RU000370"/>
    </source>
</evidence>
<dbReference type="PRINTS" id="PR01165">
    <property type="entry name" value="CYCOXIDASEI"/>
</dbReference>
<protein>
    <submittedName>
        <fullName evidence="17">Cytochrome O ubiquinol oxidase subunit I</fullName>
    </submittedName>
</protein>
<evidence type="ECO:0000256" key="15">
    <source>
        <dbReference type="SAM" id="Phobius"/>
    </source>
</evidence>
<comment type="subcellular location">
    <subcellularLocation>
        <location evidence="1">Cell membrane</location>
        <topology evidence="1">Multi-pass membrane protein</topology>
    </subcellularLocation>
</comment>
<evidence type="ECO:0000256" key="8">
    <source>
        <dbReference type="ARBA" id="ARBA00022723"/>
    </source>
</evidence>
<feature type="domain" description="Cytochrome oxidase subunit I profile" evidence="16">
    <location>
        <begin position="40"/>
        <end position="513"/>
    </location>
</feature>
<keyword evidence="4" id="KW-1003">Cell membrane</keyword>
<evidence type="ECO:0000256" key="1">
    <source>
        <dbReference type="ARBA" id="ARBA00004651"/>
    </source>
</evidence>
<feature type="transmembrane region" description="Helical" evidence="15">
    <location>
        <begin position="269"/>
        <end position="293"/>
    </location>
</feature>
<dbReference type="STRING" id="1202540.A357_0200"/>
<proteinExistence type="inferred from homology"/>
<feature type="transmembrane region" description="Helical" evidence="15">
    <location>
        <begin position="56"/>
        <end position="75"/>
    </location>
</feature>
<feature type="transmembrane region" description="Helical" evidence="15">
    <location>
        <begin position="104"/>
        <end position="124"/>
    </location>
</feature>
<dbReference type="GO" id="GO:0022904">
    <property type="term" value="P:respiratory electron transport chain"/>
    <property type="evidence" value="ECO:0007669"/>
    <property type="project" value="TreeGrafter"/>
</dbReference>
<feature type="transmembrane region" description="Helical" evidence="15">
    <location>
        <begin position="136"/>
        <end position="157"/>
    </location>
</feature>
<evidence type="ECO:0000256" key="2">
    <source>
        <dbReference type="ARBA" id="ARBA00009578"/>
    </source>
</evidence>
<feature type="transmembrane region" description="Helical" evidence="15">
    <location>
        <begin position="187"/>
        <end position="210"/>
    </location>
</feature>
<organism evidence="17 18">
    <name type="scientific">Candidatus Carsonella ruddii PC isolate NHV</name>
    <dbReference type="NCBI Taxonomy" id="1202540"/>
    <lineage>
        <taxon>Bacteria</taxon>
        <taxon>Pseudomonadati</taxon>
        <taxon>Pseudomonadota</taxon>
        <taxon>Gammaproteobacteria</taxon>
        <taxon>Oceanospirillales</taxon>
        <taxon>Halomonadaceae</taxon>
        <taxon>Zymobacter group</taxon>
        <taxon>Candidatus Carsonella</taxon>
    </lineage>
</organism>
<dbReference type="SUPFAM" id="SSF81442">
    <property type="entry name" value="Cytochrome c oxidase subunit I-like"/>
    <property type="match status" value="1"/>
</dbReference>
<dbReference type="GO" id="GO:0005886">
    <property type="term" value="C:plasma membrane"/>
    <property type="evidence" value="ECO:0007669"/>
    <property type="project" value="UniProtKB-SubCell"/>
</dbReference>
<dbReference type="GO" id="GO:0015990">
    <property type="term" value="P:electron transport coupled proton transport"/>
    <property type="evidence" value="ECO:0007669"/>
    <property type="project" value="TreeGrafter"/>
</dbReference>
<keyword evidence="9 14" id="KW-0249">Electron transport</keyword>
<evidence type="ECO:0000256" key="11">
    <source>
        <dbReference type="ARBA" id="ARBA00023004"/>
    </source>
</evidence>
<keyword evidence="13 15" id="KW-0472">Membrane</keyword>
<reference evidence="17 18" key="1">
    <citation type="journal article" date="2012" name="Mol. Biol. Evol.">
        <title>Genome reduction and co-evolution between the primary and secondary bacterial symbionts of psyllids.</title>
        <authorList>
            <person name="Sloan D.B."/>
            <person name="Moran N.A."/>
        </authorList>
    </citation>
    <scope>NUCLEOTIDE SEQUENCE [LARGE SCALE GENOMIC DNA]</scope>
    <source>
        <strain evidence="17 18">PC</strain>
    </source>
</reference>